<organism evidence="1 2">
    <name type="scientific">Marmota marmota marmota</name>
    <name type="common">Alpine marmot</name>
    <dbReference type="NCBI Taxonomy" id="9994"/>
    <lineage>
        <taxon>Eukaryota</taxon>
        <taxon>Metazoa</taxon>
        <taxon>Chordata</taxon>
        <taxon>Craniata</taxon>
        <taxon>Vertebrata</taxon>
        <taxon>Euteleostomi</taxon>
        <taxon>Mammalia</taxon>
        <taxon>Eutheria</taxon>
        <taxon>Euarchontoglires</taxon>
        <taxon>Glires</taxon>
        <taxon>Rodentia</taxon>
        <taxon>Sciuromorpha</taxon>
        <taxon>Sciuridae</taxon>
        <taxon>Xerinae</taxon>
        <taxon>Marmotini</taxon>
        <taxon>Marmota</taxon>
    </lineage>
</organism>
<dbReference type="PANTHER" id="PTHR22698">
    <property type="entry name" value="PDZ DOMAIN-CONTAINING PROTEIN 9"/>
    <property type="match status" value="1"/>
</dbReference>
<dbReference type="Proteomes" id="UP000694407">
    <property type="component" value="Unplaced"/>
</dbReference>
<reference evidence="1" key="2">
    <citation type="submission" date="2025-09" db="UniProtKB">
        <authorList>
            <consortium name="Ensembl"/>
        </authorList>
    </citation>
    <scope>IDENTIFICATION</scope>
</reference>
<dbReference type="InterPro" id="IPR036034">
    <property type="entry name" value="PDZ_sf"/>
</dbReference>
<sequence>MEKSKGKCGYGKQFSFEFKNSVHNLSKTQQTKLTVGRLGLGLIIIQHGPYLQISHLIKNGAAAKDRRLKPVHQRKLGRQKKFFS</sequence>
<evidence type="ECO:0000313" key="2">
    <source>
        <dbReference type="Proteomes" id="UP000694407"/>
    </source>
</evidence>
<evidence type="ECO:0000313" key="1">
    <source>
        <dbReference type="Ensembl" id="ENSMMMP00000026278.1"/>
    </source>
</evidence>
<dbReference type="PANTHER" id="PTHR22698:SF1">
    <property type="entry name" value="PDZ DOMAIN-CONTAINING PROTEIN 9"/>
    <property type="match status" value="1"/>
</dbReference>
<name>A0A8C6AAK8_MARMA</name>
<proteinExistence type="predicted"/>
<protein>
    <submittedName>
        <fullName evidence="1">Uncharacterized protein</fullName>
    </submittedName>
</protein>
<dbReference type="Ensembl" id="ENSMMMT00000029741.1">
    <property type="protein sequence ID" value="ENSMMMP00000026278.1"/>
    <property type="gene ID" value="ENSMMMG00000023012.1"/>
</dbReference>
<dbReference type="GeneTree" id="ENSGT00390000008326"/>
<reference evidence="1" key="1">
    <citation type="submission" date="2025-08" db="UniProtKB">
        <authorList>
            <consortium name="Ensembl"/>
        </authorList>
    </citation>
    <scope>IDENTIFICATION</scope>
</reference>
<dbReference type="SUPFAM" id="SSF50156">
    <property type="entry name" value="PDZ domain-like"/>
    <property type="match status" value="1"/>
</dbReference>
<dbReference type="AlphaFoldDB" id="A0A8C6AAK8"/>
<dbReference type="InterPro" id="IPR039179">
    <property type="entry name" value="PDZD9"/>
</dbReference>
<dbReference type="Gene3D" id="2.30.42.10">
    <property type="match status" value="1"/>
</dbReference>
<keyword evidence="2" id="KW-1185">Reference proteome</keyword>
<accession>A0A8C6AAK8</accession>